<proteinExistence type="predicted"/>
<sequence>MTSSNDSSKTQVTRSLSVAAFVLERTADSWATVQQVIGLPEALYVVGKTLPILPILLKSLESSIKSSEETKDLKENFAAVYRFAELSQQQAKYFDAIFDAISTADNHNTKEEKYRIAAEKYGGKPIEAILKDLLQQAASLATELVADEDLKSSLQAAYDEVAKLTPSLAEGPKGAVSVNNYGDGTQFYHGGEGNQNHNEGGSQYNGNGCTFHVAQPAQG</sequence>
<keyword evidence="3" id="KW-1185">Reference proteome</keyword>
<evidence type="ECO:0000313" key="2">
    <source>
        <dbReference type="EMBL" id="QYS97480.1"/>
    </source>
</evidence>
<dbReference type="AlphaFoldDB" id="A0A8G0LD73"/>
<feature type="domain" description="NACHT-NTPase and P-loop NTPases N-terminal" evidence="1">
    <location>
        <begin position="22"/>
        <end position="138"/>
    </location>
</feature>
<dbReference type="EMBL" id="CP075865">
    <property type="protein sequence ID" value="QYS97480.1"/>
    <property type="molecule type" value="Genomic_DNA"/>
</dbReference>
<gene>
    <name evidence="2" type="ORF">H0G86_004711</name>
</gene>
<dbReference type="Proteomes" id="UP000826661">
    <property type="component" value="Chromosome II"/>
</dbReference>
<protein>
    <recommendedName>
        <fullName evidence="1">NACHT-NTPase and P-loop NTPases N-terminal domain-containing protein</fullName>
    </recommendedName>
</protein>
<evidence type="ECO:0000259" key="1">
    <source>
        <dbReference type="Pfam" id="PF17107"/>
    </source>
</evidence>
<accession>A0A8G0LD73</accession>
<dbReference type="InterPro" id="IPR031352">
    <property type="entry name" value="SesA"/>
</dbReference>
<name>A0A8G0LD73_9HYPO</name>
<organism evidence="2 3">
    <name type="scientific">Trichoderma simmonsii</name>
    <dbReference type="NCBI Taxonomy" id="1491479"/>
    <lineage>
        <taxon>Eukaryota</taxon>
        <taxon>Fungi</taxon>
        <taxon>Dikarya</taxon>
        <taxon>Ascomycota</taxon>
        <taxon>Pezizomycotina</taxon>
        <taxon>Sordariomycetes</taxon>
        <taxon>Hypocreomycetidae</taxon>
        <taxon>Hypocreales</taxon>
        <taxon>Hypocreaceae</taxon>
        <taxon>Trichoderma</taxon>
    </lineage>
</organism>
<reference evidence="2 3" key="1">
    <citation type="journal article" date="2021" name="BMC Genomics">
        <title>Telomere-to-telomere genome assembly of asparaginase-producing Trichoderma simmonsii.</title>
        <authorList>
            <person name="Chung D."/>
            <person name="Kwon Y.M."/>
            <person name="Yang Y."/>
        </authorList>
    </citation>
    <scope>NUCLEOTIDE SEQUENCE [LARGE SCALE GENOMIC DNA]</scope>
    <source>
        <strain evidence="2 3">GH-Sj1</strain>
    </source>
</reference>
<dbReference type="Pfam" id="PF17107">
    <property type="entry name" value="SesA"/>
    <property type="match status" value="1"/>
</dbReference>
<evidence type="ECO:0000313" key="3">
    <source>
        <dbReference type="Proteomes" id="UP000826661"/>
    </source>
</evidence>